<dbReference type="Proteomes" id="UP001500889">
    <property type="component" value="Chromosome E"/>
</dbReference>
<gene>
    <name evidence="1" type="ORF">DMAD_04618</name>
</gene>
<protein>
    <submittedName>
        <fullName evidence="1">Uncharacterized protein</fullName>
    </submittedName>
</protein>
<evidence type="ECO:0000313" key="1">
    <source>
        <dbReference type="EMBL" id="BFG06018.1"/>
    </source>
</evidence>
<name>A0AAU9GDG0_DROMD</name>
<dbReference type="AlphaFoldDB" id="A0AAU9GDG0"/>
<dbReference type="EMBL" id="AP029267">
    <property type="protein sequence ID" value="BFG06018.1"/>
    <property type="molecule type" value="Genomic_DNA"/>
</dbReference>
<evidence type="ECO:0000313" key="2">
    <source>
        <dbReference type="Proteomes" id="UP001500889"/>
    </source>
</evidence>
<organism evidence="1 2">
    <name type="scientific">Drosophila madeirensis</name>
    <name type="common">Fruit fly</name>
    <dbReference type="NCBI Taxonomy" id="30013"/>
    <lineage>
        <taxon>Eukaryota</taxon>
        <taxon>Metazoa</taxon>
        <taxon>Ecdysozoa</taxon>
        <taxon>Arthropoda</taxon>
        <taxon>Hexapoda</taxon>
        <taxon>Insecta</taxon>
        <taxon>Pterygota</taxon>
        <taxon>Neoptera</taxon>
        <taxon>Endopterygota</taxon>
        <taxon>Diptera</taxon>
        <taxon>Brachycera</taxon>
        <taxon>Muscomorpha</taxon>
        <taxon>Ephydroidea</taxon>
        <taxon>Drosophilidae</taxon>
        <taxon>Drosophila</taxon>
        <taxon>Sophophora</taxon>
    </lineage>
</organism>
<accession>A0AAU9GDG0</accession>
<proteinExistence type="predicted"/>
<keyword evidence="2" id="KW-1185">Reference proteome</keyword>
<reference evidence="1 2" key="1">
    <citation type="submission" date="2024-02" db="EMBL/GenBank/DDBJ databases">
        <title>A chromosome-level genome assembly of Drosophila madeirensis, a fruit fly species endemic to Madeira island.</title>
        <authorList>
            <person name="Tomihara K."/>
            <person name="Llopart A."/>
            <person name="Yamamoto D."/>
        </authorList>
    </citation>
    <scope>NUCLEOTIDE SEQUENCE [LARGE SCALE GENOMIC DNA]</scope>
    <source>
        <strain evidence="1 2">RF1</strain>
    </source>
</reference>
<sequence length="177" mass="19589">MAGTTILASICAGRLTKFLVHHSQGQSHLMQHKARLTGQLLDPQQKAAEGFGYLKRYAASQQPKAMKYDFTSQWTSSMAGCQRSAMEKQPNSIYSLLQSQGEKKLPVTVPAKPQPLQLSQQLEASRTTKIPYPGQKSAEMSPTLLMGIRYALGLGSADKSQPQPLAIDRFKLYRNCF</sequence>